<name>A0A5C4SCL1_9FLAO</name>
<dbReference type="AlphaFoldDB" id="A0A5C4SCL1"/>
<proteinExistence type="predicted"/>
<protein>
    <submittedName>
        <fullName evidence="1">Uncharacterized protein</fullName>
    </submittedName>
</protein>
<dbReference type="OrthoDB" id="1374237at2"/>
<dbReference type="RefSeq" id="WP_139698868.1">
    <property type="nucleotide sequence ID" value="NZ_CP074074.1"/>
</dbReference>
<accession>A0A5C4SCL1</accession>
<organism evidence="1 2">
    <name type="scientific">Allotamlana fucoidanivorans</name>
    <dbReference type="NCBI Taxonomy" id="2583814"/>
    <lineage>
        <taxon>Bacteria</taxon>
        <taxon>Pseudomonadati</taxon>
        <taxon>Bacteroidota</taxon>
        <taxon>Flavobacteriia</taxon>
        <taxon>Flavobacteriales</taxon>
        <taxon>Flavobacteriaceae</taxon>
        <taxon>Allotamlana</taxon>
    </lineage>
</organism>
<dbReference type="EMBL" id="VDCS01000030">
    <property type="protein sequence ID" value="TNJ41086.1"/>
    <property type="molecule type" value="Genomic_DNA"/>
</dbReference>
<reference evidence="1 2" key="1">
    <citation type="submission" date="2019-05" db="EMBL/GenBank/DDBJ databases">
        <title>Tamlana fucoidanivorans sp. nov., isolated from the surface of algae collected from Fujian province in China.</title>
        <authorList>
            <person name="Li J."/>
        </authorList>
    </citation>
    <scope>NUCLEOTIDE SEQUENCE [LARGE SCALE GENOMIC DNA]</scope>
    <source>
        <strain evidence="1 2">CW2-9</strain>
    </source>
</reference>
<evidence type="ECO:0000313" key="2">
    <source>
        <dbReference type="Proteomes" id="UP000308713"/>
    </source>
</evidence>
<keyword evidence="2" id="KW-1185">Reference proteome</keyword>
<sequence length="113" mass="12837">MLEHNKEIEKIIERNINESSSETEIEEFISDLKKAGSNPISTMKIIVEKLNMDFGKAKDLVFNSSSWSFLYSQPNPFTQDFLDIAAEDADKVERKDGKVISVTYKLDKGSESN</sequence>
<evidence type="ECO:0000313" key="1">
    <source>
        <dbReference type="EMBL" id="TNJ41086.1"/>
    </source>
</evidence>
<gene>
    <name evidence="1" type="ORF">FGF67_16545</name>
</gene>
<comment type="caution">
    <text evidence="1">The sequence shown here is derived from an EMBL/GenBank/DDBJ whole genome shotgun (WGS) entry which is preliminary data.</text>
</comment>
<dbReference type="Proteomes" id="UP000308713">
    <property type="component" value="Unassembled WGS sequence"/>
</dbReference>